<comment type="caution">
    <text evidence="4">The sequence shown here is derived from an EMBL/GenBank/DDBJ whole genome shotgun (WGS) entry which is preliminary data.</text>
</comment>
<name>A0A4R4FF25_9FIRM</name>
<organism evidence="4 5">
    <name type="scientific">Extibacter muris</name>
    <dbReference type="NCBI Taxonomy" id="1796622"/>
    <lineage>
        <taxon>Bacteria</taxon>
        <taxon>Bacillati</taxon>
        <taxon>Bacillota</taxon>
        <taxon>Clostridia</taxon>
        <taxon>Lachnospirales</taxon>
        <taxon>Lachnospiraceae</taxon>
        <taxon>Extibacter</taxon>
    </lineage>
</organism>
<dbReference type="InterPro" id="IPR024422">
    <property type="entry name" value="Protein_unknown_function_OB"/>
</dbReference>
<feature type="region of interest" description="Disordered" evidence="1">
    <location>
        <begin position="60"/>
        <end position="92"/>
    </location>
</feature>
<dbReference type="Pfam" id="PF12869">
    <property type="entry name" value="tRNA_anti-like"/>
    <property type="match status" value="1"/>
</dbReference>
<keyword evidence="2" id="KW-0812">Transmembrane</keyword>
<feature type="domain" description="Zinc-ribbon" evidence="3">
    <location>
        <begin position="13"/>
        <end position="31"/>
    </location>
</feature>
<evidence type="ECO:0000256" key="1">
    <source>
        <dbReference type="SAM" id="MobiDB-lite"/>
    </source>
</evidence>
<sequence length="202" mass="22101">MSKMEKQPKLVTCKHCGEEIAAGAKVCPKCGGKNKKPIYKRPWFSVLVVLIVIGAIGSAGGKNESSNTVSNENNTTTNDNVADSKDSSQKEVDEEISYTAYDVSELMDDLKSNAMKATDKYEKQYVELTGRLNVIDSSGKYISITPVDDEFAIMGVQCYIKNDDQKTVIMDMSIGDTIIVKGKITDVGEVMGYSLDIDEISK</sequence>
<feature type="compositionally biased region" description="Low complexity" evidence="1">
    <location>
        <begin position="60"/>
        <end position="81"/>
    </location>
</feature>
<proteinExistence type="predicted"/>
<evidence type="ECO:0000256" key="2">
    <source>
        <dbReference type="SAM" id="Phobius"/>
    </source>
</evidence>
<dbReference type="EMBL" id="SMMX01000005">
    <property type="protein sequence ID" value="TDA22175.1"/>
    <property type="molecule type" value="Genomic_DNA"/>
</dbReference>
<evidence type="ECO:0000259" key="3">
    <source>
        <dbReference type="Pfam" id="PF13240"/>
    </source>
</evidence>
<dbReference type="Proteomes" id="UP000295710">
    <property type="component" value="Unassembled WGS sequence"/>
</dbReference>
<keyword evidence="2" id="KW-0472">Membrane</keyword>
<gene>
    <name evidence="4" type="ORF">E1963_08080</name>
</gene>
<reference evidence="4 5" key="1">
    <citation type="journal article" date="2016" name="Nat. Microbiol.">
        <title>The Mouse Intestinal Bacterial Collection (miBC) provides host-specific insight into cultured diversity and functional potential of the gut microbiota.</title>
        <authorList>
            <person name="Lagkouvardos I."/>
            <person name="Pukall R."/>
            <person name="Abt B."/>
            <person name="Foesel B.U."/>
            <person name="Meier-Kolthoff J.P."/>
            <person name="Kumar N."/>
            <person name="Bresciani A."/>
            <person name="Martinez I."/>
            <person name="Just S."/>
            <person name="Ziegler C."/>
            <person name="Brugiroux S."/>
            <person name="Garzetti D."/>
            <person name="Wenning M."/>
            <person name="Bui T.P."/>
            <person name="Wang J."/>
            <person name="Hugenholtz F."/>
            <person name="Plugge C.M."/>
            <person name="Peterson D.A."/>
            <person name="Hornef M.W."/>
            <person name="Baines J.F."/>
            <person name="Smidt H."/>
            <person name="Walter J."/>
            <person name="Kristiansen K."/>
            <person name="Nielsen H.B."/>
            <person name="Haller D."/>
            <person name="Overmann J."/>
            <person name="Stecher B."/>
            <person name="Clavel T."/>
        </authorList>
    </citation>
    <scope>NUCLEOTIDE SEQUENCE [LARGE SCALE GENOMIC DNA]</scope>
    <source>
        <strain evidence="4 5">DSM 28560</strain>
    </source>
</reference>
<feature type="compositionally biased region" description="Basic and acidic residues" evidence="1">
    <location>
        <begin position="82"/>
        <end position="91"/>
    </location>
</feature>
<dbReference type="Pfam" id="PF13240">
    <property type="entry name" value="Zn_Ribbon_1"/>
    <property type="match status" value="1"/>
</dbReference>
<keyword evidence="2" id="KW-1133">Transmembrane helix</keyword>
<evidence type="ECO:0000313" key="5">
    <source>
        <dbReference type="Proteomes" id="UP000295710"/>
    </source>
</evidence>
<feature type="transmembrane region" description="Helical" evidence="2">
    <location>
        <begin position="43"/>
        <end position="61"/>
    </location>
</feature>
<protein>
    <submittedName>
        <fullName evidence="4">DUF2291 family protein</fullName>
    </submittedName>
</protein>
<dbReference type="InterPro" id="IPR026870">
    <property type="entry name" value="Zinc_ribbon_dom"/>
</dbReference>
<keyword evidence="5" id="KW-1185">Reference proteome</keyword>
<accession>A0A4R4FF25</accession>
<evidence type="ECO:0000313" key="4">
    <source>
        <dbReference type="EMBL" id="TDA22175.1"/>
    </source>
</evidence>
<dbReference type="AlphaFoldDB" id="A0A4R4FF25"/>